<name>A0A0S7BDQ7_9CHLR</name>
<dbReference type="EMBL" id="DF967972">
    <property type="protein sequence ID" value="GAP12992.1"/>
    <property type="molecule type" value="Genomic_DNA"/>
</dbReference>
<dbReference type="RefSeq" id="WP_075072365.1">
    <property type="nucleotide sequence ID" value="NZ_DF967972.1"/>
</dbReference>
<organism evidence="2">
    <name type="scientific">Longilinea arvoryzae</name>
    <dbReference type="NCBI Taxonomy" id="360412"/>
    <lineage>
        <taxon>Bacteria</taxon>
        <taxon>Bacillati</taxon>
        <taxon>Chloroflexota</taxon>
        <taxon>Anaerolineae</taxon>
        <taxon>Anaerolineales</taxon>
        <taxon>Anaerolineaceae</taxon>
        <taxon>Longilinea</taxon>
    </lineage>
</organism>
<dbReference type="Proteomes" id="UP000055060">
    <property type="component" value="Unassembled WGS sequence"/>
</dbReference>
<dbReference type="OrthoDB" id="4828282at2"/>
<gene>
    <name evidence="2" type="ORF">LARV_00733</name>
</gene>
<dbReference type="STRING" id="360412.LARV_00733"/>
<proteinExistence type="predicted"/>
<evidence type="ECO:0000313" key="2">
    <source>
        <dbReference type="EMBL" id="GAP12992.1"/>
    </source>
</evidence>
<accession>A0A0S7BDQ7</accession>
<keyword evidence="1" id="KW-0732">Signal</keyword>
<evidence type="ECO:0000256" key="1">
    <source>
        <dbReference type="SAM" id="SignalP"/>
    </source>
</evidence>
<feature type="signal peptide" evidence="1">
    <location>
        <begin position="1"/>
        <end position="24"/>
    </location>
</feature>
<sequence>MKSKFLLLTVLAIVVFVSATPVRAETLIPPSSNPNAQVGRVESFERVTWDKASLIDGYSTLATGCKTYTLGVNGYSAVGINIWSYAWNIKWCYNGTSITSLSKWRTVWANYGWSFKGDISDDQSGGVNQSSYWHYAQGDFCFIETYTCITHSYPWVDQTVYGSGNYSGSAGGN</sequence>
<evidence type="ECO:0000313" key="3">
    <source>
        <dbReference type="Proteomes" id="UP000055060"/>
    </source>
</evidence>
<protein>
    <submittedName>
        <fullName evidence="2">Uncharacterized protein</fullName>
    </submittedName>
</protein>
<keyword evidence="3" id="KW-1185">Reference proteome</keyword>
<reference evidence="2" key="1">
    <citation type="submission" date="2015-07" db="EMBL/GenBank/DDBJ databases">
        <title>Draft Genome Sequences of Anaerolinea thermolimosa IMO-1, Bellilinea caldifistulae GOMI-1, Leptolinea tardivitalis YMTK-2, Levilinea saccharolytica KIBI-1,Longilinea arvoryzae KOME-1, Previously Described as Members of the Anaerolineaceae (Chloroflexi).</title>
        <authorList>
            <person name="Sekiguchi Y."/>
            <person name="Ohashi A."/>
            <person name="Matsuura N."/>
            <person name="Tourlousse M.D."/>
        </authorList>
    </citation>
    <scope>NUCLEOTIDE SEQUENCE [LARGE SCALE GENOMIC DNA]</scope>
    <source>
        <strain evidence="2">KOME-1</strain>
    </source>
</reference>
<dbReference type="AlphaFoldDB" id="A0A0S7BDQ7"/>
<feature type="chain" id="PRO_5006632888" evidence="1">
    <location>
        <begin position="25"/>
        <end position="173"/>
    </location>
</feature>